<dbReference type="AlphaFoldDB" id="A0A9D3Y2C0"/>
<gene>
    <name evidence="1" type="ORF">DPMN_192330</name>
</gene>
<reference evidence="1" key="2">
    <citation type="submission" date="2020-11" db="EMBL/GenBank/DDBJ databases">
        <authorList>
            <person name="McCartney M.A."/>
            <person name="Auch B."/>
            <person name="Kono T."/>
            <person name="Mallez S."/>
            <person name="Becker A."/>
            <person name="Gohl D.M."/>
            <person name="Silverstein K.A.T."/>
            <person name="Koren S."/>
            <person name="Bechman K.B."/>
            <person name="Herman A."/>
            <person name="Abrahante J.E."/>
            <person name="Garbe J."/>
        </authorList>
    </citation>
    <scope>NUCLEOTIDE SEQUENCE</scope>
    <source>
        <strain evidence="1">Duluth1</strain>
        <tissue evidence="1">Whole animal</tissue>
    </source>
</reference>
<name>A0A9D3Y2C0_DREPO</name>
<sequence>MFYTINNRTTLYSGTEKTLRCNNRKSKLHVGPSGIIVNNQAVTNCIWTIAIRPSVGLLSVLRHLKGFTEWNEWELN</sequence>
<evidence type="ECO:0000313" key="1">
    <source>
        <dbReference type="EMBL" id="KAH3691799.1"/>
    </source>
</evidence>
<dbReference type="EMBL" id="JAIWYP010000030">
    <property type="protein sequence ID" value="KAH3691799.1"/>
    <property type="molecule type" value="Genomic_DNA"/>
</dbReference>
<dbReference type="Proteomes" id="UP000828390">
    <property type="component" value="Unassembled WGS sequence"/>
</dbReference>
<keyword evidence="2" id="KW-1185">Reference proteome</keyword>
<organism evidence="1 2">
    <name type="scientific">Dreissena polymorpha</name>
    <name type="common">Zebra mussel</name>
    <name type="synonym">Mytilus polymorpha</name>
    <dbReference type="NCBI Taxonomy" id="45954"/>
    <lineage>
        <taxon>Eukaryota</taxon>
        <taxon>Metazoa</taxon>
        <taxon>Spiralia</taxon>
        <taxon>Lophotrochozoa</taxon>
        <taxon>Mollusca</taxon>
        <taxon>Bivalvia</taxon>
        <taxon>Autobranchia</taxon>
        <taxon>Heteroconchia</taxon>
        <taxon>Euheterodonta</taxon>
        <taxon>Imparidentia</taxon>
        <taxon>Neoheterodontei</taxon>
        <taxon>Myida</taxon>
        <taxon>Dreissenoidea</taxon>
        <taxon>Dreissenidae</taxon>
        <taxon>Dreissena</taxon>
    </lineage>
</organism>
<evidence type="ECO:0000313" key="2">
    <source>
        <dbReference type="Proteomes" id="UP000828390"/>
    </source>
</evidence>
<protein>
    <submittedName>
        <fullName evidence="1">Uncharacterized protein</fullName>
    </submittedName>
</protein>
<comment type="caution">
    <text evidence="1">The sequence shown here is derived from an EMBL/GenBank/DDBJ whole genome shotgun (WGS) entry which is preliminary data.</text>
</comment>
<accession>A0A9D3Y2C0</accession>
<proteinExistence type="predicted"/>
<reference evidence="1" key="1">
    <citation type="journal article" date="2019" name="bioRxiv">
        <title>The Genome of the Zebra Mussel, Dreissena polymorpha: A Resource for Invasive Species Research.</title>
        <authorList>
            <person name="McCartney M.A."/>
            <person name="Auch B."/>
            <person name="Kono T."/>
            <person name="Mallez S."/>
            <person name="Zhang Y."/>
            <person name="Obille A."/>
            <person name="Becker A."/>
            <person name="Abrahante J.E."/>
            <person name="Garbe J."/>
            <person name="Badalamenti J.P."/>
            <person name="Herman A."/>
            <person name="Mangelson H."/>
            <person name="Liachko I."/>
            <person name="Sullivan S."/>
            <person name="Sone E.D."/>
            <person name="Koren S."/>
            <person name="Silverstein K.A.T."/>
            <person name="Beckman K.B."/>
            <person name="Gohl D.M."/>
        </authorList>
    </citation>
    <scope>NUCLEOTIDE SEQUENCE</scope>
    <source>
        <strain evidence="1">Duluth1</strain>
        <tissue evidence="1">Whole animal</tissue>
    </source>
</reference>